<feature type="domain" description="Torsin-1A-interacting protein 1/2 AAA+ activator" evidence="11">
    <location>
        <begin position="304"/>
        <end position="528"/>
    </location>
</feature>
<evidence type="ECO:0000256" key="10">
    <source>
        <dbReference type="SAM" id="MobiDB-lite"/>
    </source>
</evidence>
<dbReference type="GeneID" id="113107229"/>
<sequence length="530" mass="59865">MDSSDSKEDGPKTRRRSLKQASTQASYIEDLKARTPIKRTQKMREDDGASRAVHGPKENKGLTKEDEDESPTKKQKLKDKERVRNERGDGLNQTDDENMEMGENEDQDQEMNSDEEAEQEQESSWTGPSAQPGTEETYPVHVREENLESEVSLNKQRLHLYTKVIPKPKEENYEPVTKCGDASRMGAVPLEHQQLKNRINMNYQNPVQKQKNPPGLRSHPPTKPQKSYVNPTIQLPITNQTNNKYTESKSLQKPVPSKASPAPSSRGWISYMCKWLLILELLLALGFLGFLAYQKFLHSHLPQTDEVHSKSVEKFDLDLAALQALFPSQRSVFWKRSGKHLKNHLKTVNPTEPVSVILTAGLQAETTLGCLARRLAAVYSATHNASILEINGTTKRAQDSKQVKLDIDEELREAFEGDKPAAVVHRFEELPPGSTLIFYRYCDHENAAYKKVFLVFTVMLSVDEIAPTTSLSAVEDMVYDHVKQKFVISDKSTVFNQMDVDKLSGLWSRISHLILPVAAEEKIEQQGCGA</sequence>
<gene>
    <name evidence="13" type="primary">LOC113107229</name>
</gene>
<dbReference type="GO" id="GO:0016020">
    <property type="term" value="C:membrane"/>
    <property type="evidence" value="ECO:0007669"/>
    <property type="project" value="TreeGrafter"/>
</dbReference>
<feature type="compositionally biased region" description="Basic and acidic residues" evidence="10">
    <location>
        <begin position="1"/>
        <end position="12"/>
    </location>
</feature>
<keyword evidence="8" id="KW-0539">Nucleus</keyword>
<dbReference type="PANTHER" id="PTHR18843:SF7">
    <property type="entry name" value="LAMINA-ASSOCIATED POLYPEPTIDE 1B ISOFORM 1-RELATED"/>
    <property type="match status" value="1"/>
</dbReference>
<name>A0A6P6PV03_CARAU</name>
<keyword evidence="6" id="KW-0472">Membrane</keyword>
<evidence type="ECO:0000256" key="2">
    <source>
        <dbReference type="ARBA" id="ARBA00007860"/>
    </source>
</evidence>
<proteinExistence type="inferred from homology"/>
<evidence type="ECO:0000256" key="9">
    <source>
        <dbReference type="ARBA" id="ARBA00037847"/>
    </source>
</evidence>
<dbReference type="AlphaFoldDB" id="A0A6P6PV03"/>
<keyword evidence="3" id="KW-0597">Phosphoprotein</keyword>
<evidence type="ECO:0000256" key="5">
    <source>
        <dbReference type="ARBA" id="ARBA00022989"/>
    </source>
</evidence>
<evidence type="ECO:0000313" key="13">
    <source>
        <dbReference type="RefSeq" id="XP_026125366.1"/>
    </source>
</evidence>
<reference evidence="13" key="1">
    <citation type="submission" date="2025-08" db="UniProtKB">
        <authorList>
            <consortium name="RefSeq"/>
        </authorList>
    </citation>
    <scope>IDENTIFICATION</scope>
    <source>
        <strain evidence="13">Wakin</strain>
        <tissue evidence="13">Muscle</tissue>
    </source>
</reference>
<evidence type="ECO:0000256" key="6">
    <source>
        <dbReference type="ARBA" id="ARBA00023136"/>
    </source>
</evidence>
<keyword evidence="7" id="KW-0325">Glycoprotein</keyword>
<feature type="compositionally biased region" description="Basic and acidic residues" evidence="10">
    <location>
        <begin position="42"/>
        <end position="64"/>
    </location>
</feature>
<keyword evidence="12" id="KW-1185">Reference proteome</keyword>
<dbReference type="Gene3D" id="3.40.50.12190">
    <property type="match status" value="1"/>
</dbReference>
<feature type="compositionally biased region" description="Acidic residues" evidence="10">
    <location>
        <begin position="94"/>
        <end position="121"/>
    </location>
</feature>
<evidence type="ECO:0000313" key="12">
    <source>
        <dbReference type="Proteomes" id="UP000515129"/>
    </source>
</evidence>
<comment type="subcellular location">
    <subcellularLocation>
        <location evidence="9">Endomembrane system</location>
        <topology evidence="9">Single-pass membrane protein</topology>
    </subcellularLocation>
    <subcellularLocation>
        <location evidence="1">Nucleus envelope</location>
    </subcellularLocation>
</comment>
<dbReference type="RefSeq" id="XP_026125366.1">
    <property type="nucleotide sequence ID" value="XM_026269581.1"/>
</dbReference>
<feature type="compositionally biased region" description="Low complexity" evidence="10">
    <location>
        <begin position="253"/>
        <end position="265"/>
    </location>
</feature>
<dbReference type="InterPro" id="IPR008662">
    <property type="entry name" value="TOIP1/2"/>
</dbReference>
<protein>
    <submittedName>
        <fullName evidence="13">Torsin-1A-interacting protein 1 isoform X1</fullName>
    </submittedName>
</protein>
<feature type="compositionally biased region" description="Basic and acidic residues" evidence="10">
    <location>
        <begin position="78"/>
        <end position="89"/>
    </location>
</feature>
<evidence type="ECO:0000259" key="11">
    <source>
        <dbReference type="Pfam" id="PF05609"/>
    </source>
</evidence>
<evidence type="ECO:0000256" key="1">
    <source>
        <dbReference type="ARBA" id="ARBA00004259"/>
    </source>
</evidence>
<dbReference type="Proteomes" id="UP000515129">
    <property type="component" value="Chromosome 8"/>
</dbReference>
<feature type="region of interest" description="Disordered" evidence="10">
    <location>
        <begin position="245"/>
        <end position="265"/>
    </location>
</feature>
<feature type="region of interest" description="Disordered" evidence="10">
    <location>
        <begin position="1"/>
        <end position="149"/>
    </location>
</feature>
<accession>A0A6P6PV03</accession>
<dbReference type="GO" id="GO:0061024">
    <property type="term" value="P:membrane organization"/>
    <property type="evidence" value="ECO:0007669"/>
    <property type="project" value="TreeGrafter"/>
</dbReference>
<keyword evidence="4" id="KW-0812">Transmembrane</keyword>
<dbReference type="GO" id="GO:0005635">
    <property type="term" value="C:nuclear envelope"/>
    <property type="evidence" value="ECO:0007669"/>
    <property type="project" value="UniProtKB-SubCell"/>
</dbReference>
<dbReference type="OrthoDB" id="6258998at2759"/>
<evidence type="ECO:0000256" key="8">
    <source>
        <dbReference type="ARBA" id="ARBA00023242"/>
    </source>
</evidence>
<dbReference type="GO" id="GO:0001671">
    <property type="term" value="F:ATPase activator activity"/>
    <property type="evidence" value="ECO:0007669"/>
    <property type="project" value="InterPro"/>
</dbReference>
<dbReference type="Pfam" id="PF05609">
    <property type="entry name" value="LAP1_C"/>
    <property type="match status" value="1"/>
</dbReference>
<dbReference type="PANTHER" id="PTHR18843">
    <property type="entry name" value="TORSIN-1A-INTERACTING PROTEIN"/>
    <property type="match status" value="1"/>
</dbReference>
<feature type="compositionally biased region" description="Polar residues" evidence="10">
    <location>
        <begin position="125"/>
        <end position="134"/>
    </location>
</feature>
<evidence type="ECO:0000256" key="3">
    <source>
        <dbReference type="ARBA" id="ARBA00022553"/>
    </source>
</evidence>
<comment type="similarity">
    <text evidence="2">Belongs to the TOR1AIP family.</text>
</comment>
<dbReference type="InterPro" id="IPR046753">
    <property type="entry name" value="TOIP1/2_C"/>
</dbReference>
<feature type="compositionally biased region" description="Polar residues" evidence="10">
    <location>
        <begin position="224"/>
        <end position="233"/>
    </location>
</feature>
<organism evidence="12 13">
    <name type="scientific">Carassius auratus</name>
    <name type="common">Goldfish</name>
    <dbReference type="NCBI Taxonomy" id="7957"/>
    <lineage>
        <taxon>Eukaryota</taxon>
        <taxon>Metazoa</taxon>
        <taxon>Chordata</taxon>
        <taxon>Craniata</taxon>
        <taxon>Vertebrata</taxon>
        <taxon>Euteleostomi</taxon>
        <taxon>Actinopterygii</taxon>
        <taxon>Neopterygii</taxon>
        <taxon>Teleostei</taxon>
        <taxon>Ostariophysi</taxon>
        <taxon>Cypriniformes</taxon>
        <taxon>Cyprinidae</taxon>
        <taxon>Cyprininae</taxon>
        <taxon>Carassius</taxon>
    </lineage>
</organism>
<feature type="region of interest" description="Disordered" evidence="10">
    <location>
        <begin position="205"/>
        <end position="233"/>
    </location>
</feature>
<dbReference type="InterPro" id="IPR038599">
    <property type="entry name" value="LAP1C-like_C_sf"/>
</dbReference>
<evidence type="ECO:0000256" key="4">
    <source>
        <dbReference type="ARBA" id="ARBA00022692"/>
    </source>
</evidence>
<evidence type="ECO:0000256" key="7">
    <source>
        <dbReference type="ARBA" id="ARBA00023180"/>
    </source>
</evidence>
<keyword evidence="5" id="KW-1133">Transmembrane helix</keyword>
<dbReference type="KEGG" id="caua:113107229"/>